<dbReference type="PANTHER" id="PTHR12170">
    <property type="entry name" value="MACROPHAGE ERYTHROBLAST ATTACHER-RELATED"/>
    <property type="match status" value="1"/>
</dbReference>
<proteinExistence type="predicted"/>
<accession>A0A150GAF2</accession>
<dbReference type="GO" id="GO:0005634">
    <property type="term" value="C:nucleus"/>
    <property type="evidence" value="ECO:0007669"/>
    <property type="project" value="TreeGrafter"/>
</dbReference>
<dbReference type="Proteomes" id="UP000075714">
    <property type="component" value="Unassembled WGS sequence"/>
</dbReference>
<dbReference type="SMART" id="SM00757">
    <property type="entry name" value="CRA"/>
    <property type="match status" value="1"/>
</dbReference>
<dbReference type="SMART" id="SM00667">
    <property type="entry name" value="LisH"/>
    <property type="match status" value="1"/>
</dbReference>
<gene>
    <name evidence="3" type="ORF">GPECTOR_40g555</name>
</gene>
<evidence type="ECO:0000313" key="3">
    <source>
        <dbReference type="EMBL" id="KXZ46821.1"/>
    </source>
</evidence>
<comment type="caution">
    <text evidence="3">The sequence shown here is derived from an EMBL/GenBank/DDBJ whole genome shotgun (WGS) entry which is preliminary data.</text>
</comment>
<dbReference type="InterPro" id="IPR006594">
    <property type="entry name" value="LisH"/>
</dbReference>
<organism evidence="3 4">
    <name type="scientific">Gonium pectorale</name>
    <name type="common">Green alga</name>
    <dbReference type="NCBI Taxonomy" id="33097"/>
    <lineage>
        <taxon>Eukaryota</taxon>
        <taxon>Viridiplantae</taxon>
        <taxon>Chlorophyta</taxon>
        <taxon>core chlorophytes</taxon>
        <taxon>Chlorophyceae</taxon>
        <taxon>CS clade</taxon>
        <taxon>Chlamydomonadales</taxon>
        <taxon>Volvocaceae</taxon>
        <taxon>Gonium</taxon>
    </lineage>
</organism>
<feature type="compositionally biased region" description="Low complexity" evidence="1">
    <location>
        <begin position="45"/>
        <end position="65"/>
    </location>
</feature>
<dbReference type="PROSITE" id="PS50896">
    <property type="entry name" value="LISH"/>
    <property type="match status" value="1"/>
</dbReference>
<evidence type="ECO:0000313" key="4">
    <source>
        <dbReference type="Proteomes" id="UP000075714"/>
    </source>
</evidence>
<feature type="region of interest" description="Disordered" evidence="1">
    <location>
        <begin position="42"/>
        <end position="103"/>
    </location>
</feature>
<dbReference type="InterPro" id="IPR045098">
    <property type="entry name" value="Fyv10_fam"/>
</dbReference>
<dbReference type="EMBL" id="LSYV01000041">
    <property type="protein sequence ID" value="KXZ46821.1"/>
    <property type="molecule type" value="Genomic_DNA"/>
</dbReference>
<dbReference type="PANTHER" id="PTHR12170:SF2">
    <property type="entry name" value="E3 UBIQUITIN-PROTEIN TRANSFERASE MAEA"/>
    <property type="match status" value="1"/>
</dbReference>
<dbReference type="CDD" id="cd16659">
    <property type="entry name" value="RING-Ubox_Emp"/>
    <property type="match status" value="1"/>
</dbReference>
<name>A0A150GAF2_GONPE</name>
<dbReference type="GO" id="GO:0034657">
    <property type="term" value="C:GID complex"/>
    <property type="evidence" value="ECO:0007669"/>
    <property type="project" value="TreeGrafter"/>
</dbReference>
<dbReference type="SMART" id="SM00668">
    <property type="entry name" value="CTLH"/>
    <property type="match status" value="1"/>
</dbReference>
<dbReference type="GO" id="GO:0005737">
    <property type="term" value="C:cytoplasm"/>
    <property type="evidence" value="ECO:0007669"/>
    <property type="project" value="TreeGrafter"/>
</dbReference>
<dbReference type="SUPFAM" id="SSF57850">
    <property type="entry name" value="RING/U-box"/>
    <property type="match status" value="1"/>
</dbReference>
<dbReference type="GO" id="GO:0004842">
    <property type="term" value="F:ubiquitin-protein transferase activity"/>
    <property type="evidence" value="ECO:0007669"/>
    <property type="project" value="InterPro"/>
</dbReference>
<dbReference type="Pfam" id="PF10607">
    <property type="entry name" value="CTLH"/>
    <property type="match status" value="1"/>
</dbReference>
<sequence length="461" mass="49330">MVELLEGPLLRVPFESLKRAAKDRKALIDEAAECVAALRHPLNAPPTASVPATAPSSRSASVAAPSPTPAPDAAGDTEMVDAPSELPAPNAEEQVPDAVAGSSSREASIERLRLLLSQLQGAKRKLKDVSRAEADDCQRCKARLEYLAASPKPTGGEPDAQLSWTRQRLDLLLVDHLLRSGYHESAARLVADSKLAQLTDGHIFEGARRVVGALMDAHDCGPALAWCAENRARLSKAKSPLEFKLRVQQFLELVRSGDRVGAIAHARAHLAPWAGTYMAELQRAVATLVFTPATRVPAYASLFAEGAWRSLADLFLRDLYRLNSLTPESLLMVYLQAGLSALKTPLSGEAGGSREDPLRLPAFQRLAEGLPYAKHMHSKLVCAVTKEIMTDANPPMVLPNGMVYSQRGVEQLMAQQEAQSKAACGGAGVAPPAGAAPGGWGVCPVTGLVFKREELRRAYVA</sequence>
<dbReference type="InterPro" id="IPR013144">
    <property type="entry name" value="CRA_dom"/>
</dbReference>
<dbReference type="InterPro" id="IPR024964">
    <property type="entry name" value="CTLH/CRA"/>
</dbReference>
<dbReference type="InterPro" id="IPR006595">
    <property type="entry name" value="CTLH_C"/>
</dbReference>
<dbReference type="STRING" id="33097.A0A150GAF2"/>
<dbReference type="OrthoDB" id="1933455at2759"/>
<protein>
    <recommendedName>
        <fullName evidence="2">CTLH domain-containing protein</fullName>
    </recommendedName>
</protein>
<evidence type="ECO:0000256" key="1">
    <source>
        <dbReference type="SAM" id="MobiDB-lite"/>
    </source>
</evidence>
<keyword evidence="4" id="KW-1185">Reference proteome</keyword>
<feature type="domain" description="CTLH" evidence="2">
    <location>
        <begin position="221"/>
        <end position="261"/>
    </location>
</feature>
<evidence type="ECO:0000259" key="2">
    <source>
        <dbReference type="PROSITE" id="PS50897"/>
    </source>
</evidence>
<dbReference type="AlphaFoldDB" id="A0A150GAF2"/>
<dbReference type="GO" id="GO:0043161">
    <property type="term" value="P:proteasome-mediated ubiquitin-dependent protein catabolic process"/>
    <property type="evidence" value="ECO:0007669"/>
    <property type="project" value="InterPro"/>
</dbReference>
<dbReference type="PROSITE" id="PS50897">
    <property type="entry name" value="CTLH"/>
    <property type="match status" value="1"/>
</dbReference>
<reference evidence="4" key="1">
    <citation type="journal article" date="2016" name="Nat. Commun.">
        <title>The Gonium pectorale genome demonstrates co-option of cell cycle regulation during the evolution of multicellularity.</title>
        <authorList>
            <person name="Hanschen E.R."/>
            <person name="Marriage T.N."/>
            <person name="Ferris P.J."/>
            <person name="Hamaji T."/>
            <person name="Toyoda A."/>
            <person name="Fujiyama A."/>
            <person name="Neme R."/>
            <person name="Noguchi H."/>
            <person name="Minakuchi Y."/>
            <person name="Suzuki M."/>
            <person name="Kawai-Toyooka H."/>
            <person name="Smith D.R."/>
            <person name="Sparks H."/>
            <person name="Anderson J."/>
            <person name="Bakaric R."/>
            <person name="Luria V."/>
            <person name="Karger A."/>
            <person name="Kirschner M.W."/>
            <person name="Durand P.M."/>
            <person name="Michod R.E."/>
            <person name="Nozaki H."/>
            <person name="Olson B.J."/>
        </authorList>
    </citation>
    <scope>NUCLEOTIDE SEQUENCE [LARGE SCALE GENOMIC DNA]</scope>
    <source>
        <strain evidence="4">NIES-2863</strain>
    </source>
</reference>